<dbReference type="GO" id="GO:0012505">
    <property type="term" value="C:endomembrane system"/>
    <property type="evidence" value="ECO:0007669"/>
    <property type="project" value="UniProtKB-SubCell"/>
</dbReference>
<protein>
    <submittedName>
        <fullName evidence="3">Uncharacterized protein</fullName>
    </submittedName>
</protein>
<name>A0A2R6NPQ4_9APHY</name>
<dbReference type="GO" id="GO:0005886">
    <property type="term" value="C:plasma membrane"/>
    <property type="evidence" value="ECO:0007669"/>
    <property type="project" value="TreeGrafter"/>
</dbReference>
<proteinExistence type="predicted"/>
<keyword evidence="2" id="KW-0813">Transport</keyword>
<evidence type="ECO:0000313" key="4">
    <source>
        <dbReference type="Proteomes" id="UP000186601"/>
    </source>
</evidence>
<dbReference type="EMBL" id="MLYV02000983">
    <property type="protein sequence ID" value="PSR74485.1"/>
    <property type="molecule type" value="Genomic_DNA"/>
</dbReference>
<organism evidence="3 4">
    <name type="scientific">Hermanssonia centrifuga</name>
    <dbReference type="NCBI Taxonomy" id="98765"/>
    <lineage>
        <taxon>Eukaryota</taxon>
        <taxon>Fungi</taxon>
        <taxon>Dikarya</taxon>
        <taxon>Basidiomycota</taxon>
        <taxon>Agaricomycotina</taxon>
        <taxon>Agaricomycetes</taxon>
        <taxon>Polyporales</taxon>
        <taxon>Meruliaceae</taxon>
        <taxon>Hermanssonia</taxon>
    </lineage>
</organism>
<dbReference type="GO" id="GO:0015854">
    <property type="term" value="P:guanine transport"/>
    <property type="evidence" value="ECO:0007669"/>
    <property type="project" value="TreeGrafter"/>
</dbReference>
<comment type="subcellular location">
    <subcellularLocation>
        <location evidence="1">Endomembrane system</location>
        <topology evidence="1">Multi-pass membrane protein</topology>
    </subcellularLocation>
</comment>
<reference evidence="3 4" key="1">
    <citation type="submission" date="2018-02" db="EMBL/GenBank/DDBJ databases">
        <title>Genome sequence of the basidiomycete white-rot fungus Phlebia centrifuga.</title>
        <authorList>
            <person name="Granchi Z."/>
            <person name="Peng M."/>
            <person name="de Vries R.P."/>
            <person name="Hilden K."/>
            <person name="Makela M.R."/>
            <person name="Grigoriev I."/>
            <person name="Riley R."/>
        </authorList>
    </citation>
    <scope>NUCLEOTIDE SEQUENCE [LARGE SCALE GENOMIC DNA]</scope>
    <source>
        <strain evidence="3 4">FBCC195</strain>
    </source>
</reference>
<sequence length="168" mass="17873">MVELVHRINATVADSFVGRWFHLEGSGHPRERIGSRFLTEIRAGLTTWAAMAYIISVNASIIADTGGTCVCTSTTDPVCNTDAAYAACVQDVHRDLITSTAAVSALASFLMGLLANLPVGMAPGLGLNAYVSAHVISQMNSVPNSIWQFTYSVVGYVDILIDIDGSHK</sequence>
<dbReference type="GO" id="GO:0005345">
    <property type="term" value="F:purine nucleobase transmembrane transporter activity"/>
    <property type="evidence" value="ECO:0007669"/>
    <property type="project" value="TreeGrafter"/>
</dbReference>
<dbReference type="InterPro" id="IPR045018">
    <property type="entry name" value="Azg-like"/>
</dbReference>
<evidence type="ECO:0000256" key="2">
    <source>
        <dbReference type="ARBA" id="ARBA00022448"/>
    </source>
</evidence>
<dbReference type="Proteomes" id="UP000186601">
    <property type="component" value="Unassembled WGS sequence"/>
</dbReference>
<dbReference type="GO" id="GO:0015853">
    <property type="term" value="P:adenine transport"/>
    <property type="evidence" value="ECO:0007669"/>
    <property type="project" value="TreeGrafter"/>
</dbReference>
<keyword evidence="4" id="KW-1185">Reference proteome</keyword>
<evidence type="ECO:0000256" key="1">
    <source>
        <dbReference type="ARBA" id="ARBA00004127"/>
    </source>
</evidence>
<gene>
    <name evidence="3" type="ORF">PHLCEN_2v9782</name>
</gene>
<evidence type="ECO:0000313" key="3">
    <source>
        <dbReference type="EMBL" id="PSR74485.1"/>
    </source>
</evidence>
<comment type="caution">
    <text evidence="3">The sequence shown here is derived from an EMBL/GenBank/DDBJ whole genome shotgun (WGS) entry which is preliminary data.</text>
</comment>
<accession>A0A2R6NPQ4</accession>
<dbReference type="AlphaFoldDB" id="A0A2R6NPQ4"/>
<dbReference type="STRING" id="98765.A0A2R6NPQ4"/>
<dbReference type="PANTHER" id="PTHR43337">
    <property type="entry name" value="XANTHINE/URACIL PERMEASE C887.17-RELATED"/>
    <property type="match status" value="1"/>
</dbReference>
<dbReference type="PANTHER" id="PTHR43337:SF1">
    <property type="entry name" value="XANTHINE_URACIL PERMEASE C887.17-RELATED"/>
    <property type="match status" value="1"/>
</dbReference>
<dbReference type="OrthoDB" id="431212at2759"/>